<evidence type="ECO:0000256" key="2">
    <source>
        <dbReference type="ARBA" id="ARBA00022723"/>
    </source>
</evidence>
<name>A0AAD7UR00_9FUNG</name>
<keyword evidence="2" id="KW-0479">Metal-binding</keyword>
<keyword evidence="3" id="KW-0863">Zinc-finger</keyword>
<dbReference type="GO" id="GO:0005634">
    <property type="term" value="C:nucleus"/>
    <property type="evidence" value="ECO:0007669"/>
    <property type="project" value="UniProtKB-SubCell"/>
</dbReference>
<dbReference type="PANTHER" id="PTHR46481:SF10">
    <property type="entry name" value="ZINC FINGER BED DOMAIN-CONTAINING PROTEIN 39"/>
    <property type="match status" value="1"/>
</dbReference>
<protein>
    <recommendedName>
        <fullName evidence="7">HAT C-terminal dimerisation domain-containing protein</fullName>
    </recommendedName>
</protein>
<dbReference type="Pfam" id="PF05699">
    <property type="entry name" value="Dimer_Tnp_hAT"/>
    <property type="match status" value="1"/>
</dbReference>
<reference evidence="8 9" key="1">
    <citation type="submission" date="2023-03" db="EMBL/GenBank/DDBJ databases">
        <title>Genome sequence of Lichtheimia ornata CBS 291.66.</title>
        <authorList>
            <person name="Mohabir J.T."/>
            <person name="Shea T.P."/>
            <person name="Kurbessoian T."/>
            <person name="Berby B."/>
            <person name="Fontaine J."/>
            <person name="Livny J."/>
            <person name="Gnirke A."/>
            <person name="Stajich J.E."/>
            <person name="Cuomo C.A."/>
        </authorList>
    </citation>
    <scope>NUCLEOTIDE SEQUENCE [LARGE SCALE GENOMIC DNA]</scope>
    <source>
        <strain evidence="8">CBS 291.66</strain>
    </source>
</reference>
<dbReference type="InterPro" id="IPR008906">
    <property type="entry name" value="HATC_C_dom"/>
</dbReference>
<dbReference type="Proteomes" id="UP001234581">
    <property type="component" value="Unassembled WGS sequence"/>
</dbReference>
<evidence type="ECO:0000256" key="4">
    <source>
        <dbReference type="ARBA" id="ARBA00022833"/>
    </source>
</evidence>
<dbReference type="InterPro" id="IPR052035">
    <property type="entry name" value="ZnF_BED_domain_contain"/>
</dbReference>
<dbReference type="RefSeq" id="XP_058336494.1">
    <property type="nucleotide sequence ID" value="XM_058492742.1"/>
</dbReference>
<sequence length="692" mass="77612">MSMLSQTTVDSELDDRFPQEVIDTEEEEAGDREDGTLQFGRVKPQRSDLSMMSEATEASDAMGSQSRAKRSKTSGSWVFSKGWAIGDPSGANIVCQYPKANGPCGHAVKKIGTTTSSIIYHLRTAHSIDKHSVFEAVNNVGPLDVMLRAQMTTGFSVDMFQERLLRFVVAHSLPFSLVESQELQELLRIACRAQLPSAVSLPSRRSLCRNIDSMFGGYKEHVMRLLAPLPNLFYTLDAWTSEQRVAILGVTAHWIDDSWKQRSCVIGFEPLSGPHTGPNLAMAFLNVLRDMNLVHKPFFITTDNASNMLSMAHNIGQQLQAPDIFFASTDRICCIAHIINLAAQVTIQDALKAPVPEDELADDNDDGGEVSAEEDAGSLLRRFRAGVRRIRSSPQGIEHYQDCCRAVESTRTRDEGDVGASTIAGTSDTAVVDQHGHMNTKMLVLDVRPRWNSTFHMIQRGLEMQRAYNMTCLDIPALRQHVLTDAEWETLQQVAAMLQPFADLTAVLGRSRYPSHSSTIIGYNVLIDHLEDYAADRAETYPQLVRAAEMAKSKLLQYYARTDDQPLYAIATAMDPRAKYQWWKDEEWEEKYVEAAIKSVEAEWAKYKPMVHDEEIPAAGFRLFRRRLRNDQLAEYVAEPPADESINVLEYWSSRASQWPDLAQMARRYLAIPASSAPSERCFSAARYAILD</sequence>
<feature type="region of interest" description="Disordered" evidence="6">
    <location>
        <begin position="1"/>
        <end position="73"/>
    </location>
</feature>
<accession>A0AAD7UR00</accession>
<evidence type="ECO:0000313" key="9">
    <source>
        <dbReference type="Proteomes" id="UP001234581"/>
    </source>
</evidence>
<dbReference type="GO" id="GO:0046983">
    <property type="term" value="F:protein dimerization activity"/>
    <property type="evidence" value="ECO:0007669"/>
    <property type="project" value="InterPro"/>
</dbReference>
<dbReference type="AlphaFoldDB" id="A0AAD7UR00"/>
<dbReference type="InterPro" id="IPR012337">
    <property type="entry name" value="RNaseH-like_sf"/>
</dbReference>
<comment type="subcellular location">
    <subcellularLocation>
        <location evidence="1">Nucleus</location>
    </subcellularLocation>
</comment>
<dbReference type="SUPFAM" id="SSF53098">
    <property type="entry name" value="Ribonuclease H-like"/>
    <property type="match status" value="1"/>
</dbReference>
<evidence type="ECO:0000256" key="5">
    <source>
        <dbReference type="ARBA" id="ARBA00023242"/>
    </source>
</evidence>
<dbReference type="EMBL" id="JARTCD010000167">
    <property type="protein sequence ID" value="KAJ8651580.1"/>
    <property type="molecule type" value="Genomic_DNA"/>
</dbReference>
<keyword evidence="9" id="KW-1185">Reference proteome</keyword>
<dbReference type="GO" id="GO:0008270">
    <property type="term" value="F:zinc ion binding"/>
    <property type="evidence" value="ECO:0007669"/>
    <property type="project" value="UniProtKB-KW"/>
</dbReference>
<evidence type="ECO:0000313" key="8">
    <source>
        <dbReference type="EMBL" id="KAJ8651580.1"/>
    </source>
</evidence>
<dbReference type="PANTHER" id="PTHR46481">
    <property type="entry name" value="ZINC FINGER BED DOMAIN-CONTAINING PROTEIN 4"/>
    <property type="match status" value="1"/>
</dbReference>
<evidence type="ECO:0000256" key="1">
    <source>
        <dbReference type="ARBA" id="ARBA00004123"/>
    </source>
</evidence>
<evidence type="ECO:0000256" key="3">
    <source>
        <dbReference type="ARBA" id="ARBA00022771"/>
    </source>
</evidence>
<feature type="domain" description="HAT C-terminal dimerisation" evidence="7">
    <location>
        <begin position="633"/>
        <end position="687"/>
    </location>
</feature>
<feature type="compositionally biased region" description="Acidic residues" evidence="6">
    <location>
        <begin position="22"/>
        <end position="31"/>
    </location>
</feature>
<dbReference type="GeneID" id="83220189"/>
<organism evidence="8 9">
    <name type="scientific">Lichtheimia ornata</name>
    <dbReference type="NCBI Taxonomy" id="688661"/>
    <lineage>
        <taxon>Eukaryota</taxon>
        <taxon>Fungi</taxon>
        <taxon>Fungi incertae sedis</taxon>
        <taxon>Mucoromycota</taxon>
        <taxon>Mucoromycotina</taxon>
        <taxon>Mucoromycetes</taxon>
        <taxon>Mucorales</taxon>
        <taxon>Lichtheimiaceae</taxon>
        <taxon>Lichtheimia</taxon>
    </lineage>
</organism>
<proteinExistence type="predicted"/>
<keyword evidence="5" id="KW-0539">Nucleus</keyword>
<feature type="compositionally biased region" description="Polar residues" evidence="6">
    <location>
        <begin position="1"/>
        <end position="10"/>
    </location>
</feature>
<gene>
    <name evidence="8" type="ORF">O0I10_012856</name>
</gene>
<evidence type="ECO:0000259" key="7">
    <source>
        <dbReference type="Pfam" id="PF05699"/>
    </source>
</evidence>
<evidence type="ECO:0000256" key="6">
    <source>
        <dbReference type="SAM" id="MobiDB-lite"/>
    </source>
</evidence>
<keyword evidence="4" id="KW-0862">Zinc</keyword>
<comment type="caution">
    <text evidence="8">The sequence shown here is derived from an EMBL/GenBank/DDBJ whole genome shotgun (WGS) entry which is preliminary data.</text>
</comment>